<gene>
    <name evidence="2" type="ORF">PMAYCL1PPCAC_14567</name>
</gene>
<dbReference type="EMBL" id="BTRK01000003">
    <property type="protein sequence ID" value="GMR44372.1"/>
    <property type="molecule type" value="Genomic_DNA"/>
</dbReference>
<comment type="caution">
    <text evidence="2">The sequence shown here is derived from an EMBL/GenBank/DDBJ whole genome shotgun (WGS) entry which is preliminary data.</text>
</comment>
<sequence>IQGEYPYYYKKANGEPSGIYYDLWAQVAKETGQRLEVTVETGSFGSYQRDPETGRFGGILDMIEDDYDMFEAVRRSGSTSFWNRIQHFLLASPEWTAVFCVLMFTIGYLENVRFGRPKYARTWSLFFISVCSGLSMLLGTSTYSSLFTERSVYKEPTKPKTLNTFVNDLHRGVGTLILESKDEFKEEEVRDFFGTETPSDSVFKGIDDVQKIVDTLCSNPDTAFFDFNFKLAFQFSRTLLNIWCELEPISNIDYALIPPESSLHFLEIGAESPKVHMYSRRMPYVTERVNYLVLGLYSYEKFSSFWFRRHTGRNQYAEASAQSVFTTPQITYSRVAILVEIFLVAYAIIIGIFILE</sequence>
<feature type="non-terminal residue" evidence="2">
    <location>
        <position position="1"/>
    </location>
</feature>
<dbReference type="Proteomes" id="UP001328107">
    <property type="component" value="Unassembled WGS sequence"/>
</dbReference>
<reference evidence="3" key="1">
    <citation type="submission" date="2022-10" db="EMBL/GenBank/DDBJ databases">
        <title>Genome assembly of Pristionchus species.</title>
        <authorList>
            <person name="Yoshida K."/>
            <person name="Sommer R.J."/>
        </authorList>
    </citation>
    <scope>NUCLEOTIDE SEQUENCE [LARGE SCALE GENOMIC DNA]</scope>
    <source>
        <strain evidence="3">RS5460</strain>
    </source>
</reference>
<feature type="transmembrane region" description="Helical" evidence="1">
    <location>
        <begin position="88"/>
        <end position="109"/>
    </location>
</feature>
<dbReference type="AlphaFoldDB" id="A0AAN5CH23"/>
<dbReference type="SUPFAM" id="SSF53850">
    <property type="entry name" value="Periplasmic binding protein-like II"/>
    <property type="match status" value="1"/>
</dbReference>
<proteinExistence type="predicted"/>
<evidence type="ECO:0000313" key="2">
    <source>
        <dbReference type="EMBL" id="GMR44372.1"/>
    </source>
</evidence>
<keyword evidence="1" id="KW-1133">Transmembrane helix</keyword>
<keyword evidence="1" id="KW-0472">Membrane</keyword>
<evidence type="ECO:0000256" key="1">
    <source>
        <dbReference type="SAM" id="Phobius"/>
    </source>
</evidence>
<feature type="non-terminal residue" evidence="2">
    <location>
        <position position="356"/>
    </location>
</feature>
<accession>A0AAN5CH23</accession>
<evidence type="ECO:0000313" key="3">
    <source>
        <dbReference type="Proteomes" id="UP001328107"/>
    </source>
</evidence>
<protein>
    <submittedName>
        <fullName evidence="2">Uncharacterized protein</fullName>
    </submittedName>
</protein>
<keyword evidence="1" id="KW-0812">Transmembrane</keyword>
<keyword evidence="3" id="KW-1185">Reference proteome</keyword>
<organism evidence="2 3">
    <name type="scientific">Pristionchus mayeri</name>
    <dbReference type="NCBI Taxonomy" id="1317129"/>
    <lineage>
        <taxon>Eukaryota</taxon>
        <taxon>Metazoa</taxon>
        <taxon>Ecdysozoa</taxon>
        <taxon>Nematoda</taxon>
        <taxon>Chromadorea</taxon>
        <taxon>Rhabditida</taxon>
        <taxon>Rhabditina</taxon>
        <taxon>Diplogasteromorpha</taxon>
        <taxon>Diplogasteroidea</taxon>
        <taxon>Neodiplogasteridae</taxon>
        <taxon>Pristionchus</taxon>
    </lineage>
</organism>
<feature type="transmembrane region" description="Helical" evidence="1">
    <location>
        <begin position="335"/>
        <end position="355"/>
    </location>
</feature>
<feature type="transmembrane region" description="Helical" evidence="1">
    <location>
        <begin position="121"/>
        <end position="140"/>
    </location>
</feature>
<name>A0AAN5CH23_9BILA</name>